<gene>
    <name evidence="1" type="ORF">CO690_00100</name>
</gene>
<dbReference type="Proteomes" id="UP000218628">
    <property type="component" value="Plasmid unnamed"/>
</dbReference>
<keyword evidence="1" id="KW-0614">Plasmid</keyword>
<sequence length="200" mass="23256">MTTTWNVEERHLKALTCTVEKMEAAGEKPYAVVFTERDSWAWDHTIKTLWKEEFGTLEDILHWFQSDPKPAQKDFCETISGGHRDSGEQLYAAPSVPVKEDVYIWWNHDELTGEPGPRTVLVDAGYADEDDLSNPHSEEWEDMERLTVHSEPLPLTVENLSVYMTEEVFTQYQDERIELIPARQVLEELTEHFAQQTEQD</sequence>
<dbReference type="AlphaFoldDB" id="A0A291DCD2"/>
<protein>
    <submittedName>
        <fullName evidence="1">Uncharacterized protein</fullName>
    </submittedName>
</protein>
<accession>A0A291DCD2</accession>
<geneLocation type="plasmid" evidence="1">
    <name>unnamed</name>
</geneLocation>
<name>A0A291DCD2_9MICC</name>
<proteinExistence type="predicted"/>
<dbReference type="RefSeq" id="WP_096740544.1">
    <property type="nucleotide sequence ID" value="NZ_CP023509.1"/>
</dbReference>
<reference evidence="2" key="1">
    <citation type="submission" date="2017-09" db="EMBL/GenBank/DDBJ databases">
        <title>FDA dAtabase for Regulatory Grade micrObial Sequences (FDA-ARGOS): Supporting development and validation of Infectious Disease Dx tests.</title>
        <authorList>
            <person name="Minogue T."/>
            <person name="Wolcott M."/>
            <person name="Wasieloski L."/>
            <person name="Aguilar W."/>
            <person name="Moore D."/>
            <person name="Tallon L."/>
            <person name="Sadzewicz L."/>
            <person name="Ott S."/>
            <person name="Zhao X."/>
            <person name="Nagaraj S."/>
            <person name="Vavikolanu K."/>
            <person name="Aluvathingal J."/>
            <person name="Nadendla S."/>
            <person name="Sichtig H."/>
        </authorList>
    </citation>
    <scope>NUCLEOTIDE SEQUENCE [LARGE SCALE GENOMIC DNA]</scope>
    <source>
        <strain evidence="2">FDAARGOS_369</strain>
        <plasmid evidence="2">Plasmid unnamed</plasmid>
    </source>
</reference>
<organism evidence="1 2">
    <name type="scientific">Rothia mucilaginosa</name>
    <dbReference type="NCBI Taxonomy" id="43675"/>
    <lineage>
        <taxon>Bacteria</taxon>
        <taxon>Bacillati</taxon>
        <taxon>Actinomycetota</taxon>
        <taxon>Actinomycetes</taxon>
        <taxon>Micrococcales</taxon>
        <taxon>Micrococcaceae</taxon>
        <taxon>Rothia</taxon>
    </lineage>
</organism>
<evidence type="ECO:0000313" key="2">
    <source>
        <dbReference type="Proteomes" id="UP000218628"/>
    </source>
</evidence>
<dbReference type="EMBL" id="CP023509">
    <property type="protein sequence ID" value="ATF62152.1"/>
    <property type="molecule type" value="Genomic_DNA"/>
</dbReference>
<evidence type="ECO:0000313" key="1">
    <source>
        <dbReference type="EMBL" id="ATF62152.1"/>
    </source>
</evidence>